<protein>
    <submittedName>
        <fullName evidence="2">Gluconate 2-dehydrogenase subunit 3 family protein</fullName>
    </submittedName>
</protein>
<evidence type="ECO:0000313" key="2">
    <source>
        <dbReference type="EMBL" id="MEM5537173.1"/>
    </source>
</evidence>
<accession>A0ABU9TTX9</accession>
<proteinExistence type="predicted"/>
<dbReference type="RefSeq" id="WP_342854674.1">
    <property type="nucleotide sequence ID" value="NZ_JBBMRA010000012.1"/>
</dbReference>
<dbReference type="EMBL" id="JBBMRA010000012">
    <property type="protein sequence ID" value="MEM5537173.1"/>
    <property type="molecule type" value="Genomic_DNA"/>
</dbReference>
<reference evidence="2 3" key="1">
    <citation type="submission" date="2024-03" db="EMBL/GenBank/DDBJ databases">
        <title>Community enrichment and isolation of bacterial strains for fucoidan degradation.</title>
        <authorList>
            <person name="Sichert A."/>
        </authorList>
    </citation>
    <scope>NUCLEOTIDE SEQUENCE [LARGE SCALE GENOMIC DNA]</scope>
    <source>
        <strain evidence="2 3">AS76</strain>
    </source>
</reference>
<dbReference type="Proteomes" id="UP001449225">
    <property type="component" value="Unassembled WGS sequence"/>
</dbReference>
<name>A0ABU9TTX9_9GAMM</name>
<sequence length="192" mass="21357">MNKNKKPLFSFRKSSQDVSDTPCTDRREFLAKSGKLALGASAIVVGGGLFSPNSFAAKKIGENANATLLKLARDIYPHDTLEDKYYVQVMSPMADAAEKDAELFKLLAEGVTLLDKTSVDKYGVPYSQIKTEQERVIVLKMLEPTPFFQKIKGALMMGIYNNPEIWPRFGFGGSAWEKGGYINRGYDAVDWL</sequence>
<comment type="caution">
    <text evidence="2">The sequence shown here is derived from an EMBL/GenBank/DDBJ whole genome shotgun (WGS) entry which is preliminary data.</text>
</comment>
<evidence type="ECO:0000313" key="3">
    <source>
        <dbReference type="Proteomes" id="UP001449225"/>
    </source>
</evidence>
<keyword evidence="3" id="KW-1185">Reference proteome</keyword>
<evidence type="ECO:0000256" key="1">
    <source>
        <dbReference type="SAM" id="MobiDB-lite"/>
    </source>
</evidence>
<organism evidence="2 3">
    <name type="scientific">Neptuniibacter pectenicola</name>
    <dbReference type="NCBI Taxonomy" id="1806669"/>
    <lineage>
        <taxon>Bacteria</taxon>
        <taxon>Pseudomonadati</taxon>
        <taxon>Pseudomonadota</taxon>
        <taxon>Gammaproteobacteria</taxon>
        <taxon>Oceanospirillales</taxon>
        <taxon>Oceanospirillaceae</taxon>
        <taxon>Neptuniibacter</taxon>
    </lineage>
</organism>
<gene>
    <name evidence="2" type="ORF">WNY58_12315</name>
</gene>
<feature type="region of interest" description="Disordered" evidence="1">
    <location>
        <begin position="1"/>
        <end position="20"/>
    </location>
</feature>